<protein>
    <submittedName>
        <fullName evidence="2">Uncharacterized protein</fullName>
    </submittedName>
</protein>
<comment type="caution">
    <text evidence="2">The sequence shown here is derived from an EMBL/GenBank/DDBJ whole genome shotgun (WGS) entry which is preliminary data.</text>
</comment>
<keyword evidence="1" id="KW-0732">Signal</keyword>
<dbReference type="SUPFAM" id="SSF101898">
    <property type="entry name" value="NHL repeat"/>
    <property type="match status" value="1"/>
</dbReference>
<gene>
    <name evidence="2" type="ORF">OO013_12130</name>
</gene>
<evidence type="ECO:0000256" key="1">
    <source>
        <dbReference type="SAM" id="SignalP"/>
    </source>
</evidence>
<dbReference type="Gene3D" id="2.120.10.30">
    <property type="entry name" value="TolB, C-terminal domain"/>
    <property type="match status" value="1"/>
</dbReference>
<name>A0ABT3RT00_9BACT</name>
<proteinExistence type="predicted"/>
<evidence type="ECO:0000313" key="2">
    <source>
        <dbReference type="EMBL" id="MCX2744621.1"/>
    </source>
</evidence>
<dbReference type="InterPro" id="IPR011042">
    <property type="entry name" value="6-blade_b-propeller_TolB-like"/>
</dbReference>
<dbReference type="InterPro" id="IPR053224">
    <property type="entry name" value="Sensory_adhesion_molecule"/>
</dbReference>
<dbReference type="RefSeq" id="WP_266057075.1">
    <property type="nucleotide sequence ID" value="NZ_JAPFQN010000006.1"/>
</dbReference>
<feature type="signal peptide" evidence="1">
    <location>
        <begin position="1"/>
        <end position="23"/>
    </location>
</feature>
<dbReference type="PANTHER" id="PTHR31460">
    <property type="match status" value="1"/>
</dbReference>
<dbReference type="InterPro" id="IPR015943">
    <property type="entry name" value="WD40/YVTN_repeat-like_dom_sf"/>
</dbReference>
<evidence type="ECO:0000313" key="3">
    <source>
        <dbReference type="Proteomes" id="UP001209885"/>
    </source>
</evidence>
<dbReference type="Proteomes" id="UP001209885">
    <property type="component" value="Unassembled WGS sequence"/>
</dbReference>
<dbReference type="PROSITE" id="PS51257">
    <property type="entry name" value="PROKAR_LIPOPROTEIN"/>
    <property type="match status" value="1"/>
</dbReference>
<dbReference type="EMBL" id="JAPFQN010000006">
    <property type="protein sequence ID" value="MCX2744621.1"/>
    <property type="molecule type" value="Genomic_DNA"/>
</dbReference>
<dbReference type="Gene3D" id="2.130.10.10">
    <property type="entry name" value="YVTN repeat-like/Quinoprotein amine dehydrogenase"/>
    <property type="match status" value="1"/>
</dbReference>
<feature type="chain" id="PRO_5047294353" evidence="1">
    <location>
        <begin position="24"/>
        <end position="353"/>
    </location>
</feature>
<dbReference type="PANTHER" id="PTHR31460:SF3">
    <property type="entry name" value="MESOCENTIN"/>
    <property type="match status" value="1"/>
</dbReference>
<sequence length="353" mass="39492">MKRSMLMTVAAAMAILISSCVNNEEVVPEEQLQIRQMDTGNDEFANERHIHLPEEIKINLPGLYPEGIAFNPWKKEFYVSSAKKGVITSIDFEGNTQTLTEEGNLITTTGMDFSFFTQKLYVCNGDAGVSEYSSPSTIARLAQVGTLKQKYNSDINFEALELSGIYPGPQLLNDLIRDWYGNTYITDSFSPVIYKIDRYGNKSVFAESELFQAPVGSFGLNGIAWSPKGYLITAKYDEGKLFRVSTYDPTKTHEIKIDQDIASPDGLLMINPHTLLMVGNNLGQAKGPVGVYKLQSFDNWRSAKVVDFMPVEENFPTTLTRVYNEVYVLYGEIDKLLTGGPEVHSFTIKKVSF</sequence>
<reference evidence="2 3" key="1">
    <citation type="submission" date="2022-11" db="EMBL/GenBank/DDBJ databases">
        <title>The characterization of three novel Bacteroidetes species and genomic analysis of their roles in tidal elemental geochemical cycles.</title>
        <authorList>
            <person name="Ma K."/>
        </authorList>
    </citation>
    <scope>NUCLEOTIDE SEQUENCE [LARGE SCALE GENOMIC DNA]</scope>
    <source>
        <strain evidence="2 3">M17</strain>
    </source>
</reference>
<keyword evidence="3" id="KW-1185">Reference proteome</keyword>
<accession>A0ABT3RT00</accession>
<organism evidence="2 3">
    <name type="scientific">Mangrovivirga halotolerans</name>
    <dbReference type="NCBI Taxonomy" id="2993936"/>
    <lineage>
        <taxon>Bacteria</taxon>
        <taxon>Pseudomonadati</taxon>
        <taxon>Bacteroidota</taxon>
        <taxon>Cytophagia</taxon>
        <taxon>Cytophagales</taxon>
        <taxon>Mangrovivirgaceae</taxon>
        <taxon>Mangrovivirga</taxon>
    </lineage>
</organism>